<evidence type="ECO:0000313" key="2">
    <source>
        <dbReference type="EMBL" id="OAT76419.1"/>
    </source>
</evidence>
<dbReference type="EMBL" id="LYRP01000022">
    <property type="protein sequence ID" value="OAT76419.1"/>
    <property type="molecule type" value="Genomic_DNA"/>
</dbReference>
<evidence type="ECO:0000313" key="3">
    <source>
        <dbReference type="Proteomes" id="UP000078225"/>
    </source>
</evidence>
<name>A0A1B7L207_9ENTR</name>
<dbReference type="STRING" id="1691903.A9B99_08875"/>
<dbReference type="OrthoDB" id="1523598at2"/>
<feature type="domain" description="N-acetylmuramidase" evidence="1">
    <location>
        <begin position="115"/>
        <end position="278"/>
    </location>
</feature>
<gene>
    <name evidence="2" type="ORF">A9B99_08875</name>
</gene>
<dbReference type="Gene3D" id="1.10.101.10">
    <property type="entry name" value="PGBD-like superfamily/PGBD"/>
    <property type="match status" value="1"/>
</dbReference>
<proteinExistence type="predicted"/>
<sequence>MEHIQIGFPVGPGQLNQKQDVRTIQALLNSATQNQSDKLSVDGIVGPKTIARIRQYQANIVKLDPPDGIISPHGVTLRSLHFKKKEKHIVPQFHSSGNVITEDYFIEAAHTLKCEVAAVKAIAMTETKGSPFLSPGKPYILYERHIFSSLTNNRFDTSHPDISAKEPYPHYGTYNQQYIRLDEARKLDENAALESASWGAFQILGRYYKRCGFNSIQQFVSGMKTIDGQFYSFINFINSDNSLLNALQQKSWRRVAYIYNGRAYYKKHYDIRLANNYQLALSA</sequence>
<dbReference type="Pfam" id="PF11860">
    <property type="entry name" value="Muramidase"/>
    <property type="match status" value="1"/>
</dbReference>
<dbReference type="RefSeq" id="WP_064598381.1">
    <property type="nucleotide sequence ID" value="NZ_CP134782.1"/>
</dbReference>
<evidence type="ECO:0000259" key="1">
    <source>
        <dbReference type="Pfam" id="PF11860"/>
    </source>
</evidence>
<dbReference type="InterPro" id="IPR036366">
    <property type="entry name" value="PGBDSf"/>
</dbReference>
<dbReference type="AlphaFoldDB" id="A0A1B7L207"/>
<comment type="caution">
    <text evidence="2">The sequence shown here is derived from an EMBL/GenBank/DDBJ whole genome shotgun (WGS) entry which is preliminary data.</text>
</comment>
<keyword evidence="3" id="KW-1185">Reference proteome</keyword>
<dbReference type="Proteomes" id="UP000078225">
    <property type="component" value="Unassembled WGS sequence"/>
</dbReference>
<accession>A0A1B7L207</accession>
<reference evidence="3" key="1">
    <citation type="submission" date="2016-05" db="EMBL/GenBank/DDBJ databases">
        <authorList>
            <person name="Behera P."/>
            <person name="Vaishampayan P."/>
            <person name="Singh N."/>
            <person name="Raina V."/>
            <person name="Suar M."/>
            <person name="Pattnaik A."/>
            <person name="Rastogi G."/>
        </authorList>
    </citation>
    <scope>NUCLEOTIDE SEQUENCE [LARGE SCALE GENOMIC DNA]</scope>
    <source>
        <strain evidence="3">MP23</strain>
    </source>
</reference>
<organism evidence="2 3">
    <name type="scientific">Mangrovibacter phragmitis</name>
    <dbReference type="NCBI Taxonomy" id="1691903"/>
    <lineage>
        <taxon>Bacteria</taxon>
        <taxon>Pseudomonadati</taxon>
        <taxon>Pseudomonadota</taxon>
        <taxon>Gammaproteobacteria</taxon>
        <taxon>Enterobacterales</taxon>
        <taxon>Enterobacteriaceae</taxon>
        <taxon>Mangrovibacter</taxon>
    </lineage>
</organism>
<protein>
    <recommendedName>
        <fullName evidence="1">N-acetylmuramidase domain-containing protein</fullName>
    </recommendedName>
</protein>
<dbReference type="InterPro" id="IPR024408">
    <property type="entry name" value="Muramidase"/>
</dbReference>